<evidence type="ECO:0000313" key="8">
    <source>
        <dbReference type="EMBL" id="GFQ04563.1"/>
    </source>
</evidence>
<dbReference type="InterPro" id="IPR027484">
    <property type="entry name" value="PInositol-4-P-5-kinase_N"/>
</dbReference>
<sequence>MGMHDSSLLHFIQKFRSWISLDSNPIFRDFEMMDKNQSICYVCKTSVLKSDLNYHCRSCGSPLCENCVHASLDGVSSCKLCFEFSLSSKSGRKCSGKVHPSESPRQSPEPLSPSFSGERFGGNSQNALTRSSDAVLSNHASPVSDQCSTSRIDEEEEKHSTSHLSEFLHDISDVDSSSVNSARHEFYNSMSLGSPSPLTSPSRLHISSSRVGQYVQNDNPIDRERAILEKPAKANWAADESPQRLDFEPNGLIWLPPPPDDVDDEIENKLFTYDDEDDDVGDSGFMFSPTDNIDTVFSDKEKRDLDHKETWKAAVEGHFRALVSQLLQGEGIIITRGSEDWVDIVTAIAWQAAKFIKPNTSKGGSMDPCDYLKVKCVASGNRGESKLIKGVVCTKNIKHKRMTSQYKNARLLILGGALEYQRVPNQLASFETLLQQENDHLKTIVSKIEAHRPNVLIVEKSVSSFALEHLLAKEISLVLNVKRPLLERIARCTGASITPSTEHISTTRLGHCELFRLEKVPEEHEPVNQFNKKPTKTLMFFEGCPRRLGCTVVLRGSFREELKKVKHVVQYAVFAAYHLSLETSFLADEGANLPKSPSKSLPVSPEMMTLDQATTHSEEITFSNIKLLSADLNLELGLQESLSELGDANYDDISMQNEFRYREALSEACNENLALDCEVGPTCPSIGNNQTDDAEYFSSNDTHQSILVSFSSHCVTNGTVCERPRLVREPAEAHVICYTHQHANLTISVKRVPSVKLPGEQDGKIWMWHRCLRCAHTDGVPPATRRVVMSDAAWGLSFGKFLELSFSSHTTGNRVASCGHSLQRDCLRFYGFGSMVAFFRYSPINIFSVHLPPSILEFSSPGEQSWMRNESNELLSKARALHAEVSDFLEEFKTKSSSFVDEFSDANELHDHILDLNDMLSHEKSYYEDLFETPEHDQASLDIFEINRLRHSLLIGSRVWDRRLYLLDNLLKSSTPKAPIDLTTLFESKDYDVKHNMPEHPKLDESEPSINEDAETDASIVTSLERHPSAASILSDKIDSAWSGADLAPLDTDLPNPSIRRLTGPTRVYSFDSAQRLRERIRKGLPPSSFYLSNLRSFHASGDYRYMVRDPITANVKRTHSQLLLPREAQKLNISPSFISLPEGARLMVAQNDVVIAVYENEPSSIISYALSSKDYEDWVVDFKKVNSVASDLSTWPSIGSLDLDYANYENNYASENAQNNSSPHVRICFEDEKMRFSVTCYFARQFDSLRRKCCPSEVDFVRSLSRCKRWSAQGGKSNVYFAKSFDDRFIIKQVTKTELDSFGEFAHEYFKYLTDASVDVMDYSLLVGVDEERKELVMGIIDFMRQYTWDKHLETWVKASGILGGPKNASPTIISPKQYKKRFRKAMTTYFLTVPHQWSS</sequence>
<dbReference type="InterPro" id="IPR011011">
    <property type="entry name" value="Znf_FYVE_PHD"/>
</dbReference>
<reference evidence="8" key="1">
    <citation type="submission" date="2020-07" db="EMBL/GenBank/DDBJ databases">
        <title>Ethylene signaling mediates host invasion by parasitic plants.</title>
        <authorList>
            <person name="Yoshida S."/>
        </authorList>
    </citation>
    <scope>NUCLEOTIDE SEQUENCE</scope>
    <source>
        <strain evidence="8">Okayama</strain>
    </source>
</reference>
<dbReference type="EMBL" id="BMAC01000954">
    <property type="protein sequence ID" value="GFQ04563.1"/>
    <property type="molecule type" value="Genomic_DNA"/>
</dbReference>
<dbReference type="Gene3D" id="3.30.800.10">
    <property type="entry name" value="Phosphatidylinositol Phosphate Kinase II Beta"/>
    <property type="match status" value="1"/>
</dbReference>
<keyword evidence="2" id="KW-0479">Metal-binding</keyword>
<dbReference type="InterPro" id="IPR002498">
    <property type="entry name" value="PInositol-4-P-4/5-kinase_core"/>
</dbReference>
<dbReference type="Gene3D" id="3.30.810.10">
    <property type="entry name" value="2-Layer Sandwich"/>
    <property type="match status" value="1"/>
</dbReference>
<keyword evidence="4 8" id="KW-0418">Kinase</keyword>
<dbReference type="FunFam" id="3.50.7.10:FF:000007">
    <property type="entry name" value="1-phosphatidylinositol 3-phosphate 5-kinase isoform X1"/>
    <property type="match status" value="1"/>
</dbReference>
<dbReference type="PANTHER" id="PTHR45748:SF14">
    <property type="entry name" value="1-PHOSPHATIDYLINOSITOL-3-PHOSPHATE 5-KINASE FAB1C-RELATED"/>
    <property type="match status" value="1"/>
</dbReference>
<keyword evidence="5" id="KW-0862">Zinc</keyword>
<evidence type="ECO:0000256" key="1">
    <source>
        <dbReference type="ARBA" id="ARBA00012009"/>
    </source>
</evidence>
<keyword evidence="9" id="KW-1185">Reference proteome</keyword>
<evidence type="ECO:0000256" key="6">
    <source>
        <dbReference type="SAM" id="MobiDB-lite"/>
    </source>
</evidence>
<dbReference type="SUPFAM" id="SSF52029">
    <property type="entry name" value="GroEL apical domain-like"/>
    <property type="match status" value="1"/>
</dbReference>
<dbReference type="Pfam" id="PF00118">
    <property type="entry name" value="Cpn60_TCP1"/>
    <property type="match status" value="1"/>
</dbReference>
<name>A0A830D1N6_9LAMI</name>
<dbReference type="Proteomes" id="UP000653305">
    <property type="component" value="Unassembled WGS sequence"/>
</dbReference>
<proteinExistence type="predicted"/>
<evidence type="ECO:0000256" key="3">
    <source>
        <dbReference type="ARBA" id="ARBA00022771"/>
    </source>
</evidence>
<evidence type="ECO:0000256" key="5">
    <source>
        <dbReference type="ARBA" id="ARBA00022833"/>
    </source>
</evidence>
<feature type="domain" description="PIPK" evidence="7">
    <location>
        <begin position="1208"/>
        <end position="1393"/>
    </location>
</feature>
<dbReference type="CDD" id="cd03334">
    <property type="entry name" value="Fab1_TCP"/>
    <property type="match status" value="1"/>
</dbReference>
<organism evidence="8 9">
    <name type="scientific">Phtheirospermum japonicum</name>
    <dbReference type="NCBI Taxonomy" id="374723"/>
    <lineage>
        <taxon>Eukaryota</taxon>
        <taxon>Viridiplantae</taxon>
        <taxon>Streptophyta</taxon>
        <taxon>Embryophyta</taxon>
        <taxon>Tracheophyta</taxon>
        <taxon>Spermatophyta</taxon>
        <taxon>Magnoliopsida</taxon>
        <taxon>eudicotyledons</taxon>
        <taxon>Gunneridae</taxon>
        <taxon>Pentapetalae</taxon>
        <taxon>asterids</taxon>
        <taxon>lamiids</taxon>
        <taxon>Lamiales</taxon>
        <taxon>Orobanchaceae</taxon>
        <taxon>Orobanchaceae incertae sedis</taxon>
        <taxon>Phtheirospermum</taxon>
    </lineage>
</organism>
<keyword evidence="3" id="KW-0863">Zinc-finger</keyword>
<dbReference type="EC" id="2.7.1.150" evidence="1"/>
<protein>
    <recommendedName>
        <fullName evidence="1">1-phosphatidylinositol-3-phosphate 5-kinase</fullName>
        <ecNumber evidence="1">2.7.1.150</ecNumber>
    </recommendedName>
</protein>
<evidence type="ECO:0000259" key="7">
    <source>
        <dbReference type="SMART" id="SM00330"/>
    </source>
</evidence>
<dbReference type="GO" id="GO:0008270">
    <property type="term" value="F:zinc ion binding"/>
    <property type="evidence" value="ECO:0007669"/>
    <property type="project" value="UniProtKB-KW"/>
</dbReference>
<feature type="compositionally biased region" description="Polar residues" evidence="6">
    <location>
        <begin position="122"/>
        <end position="150"/>
    </location>
</feature>
<dbReference type="PANTHER" id="PTHR45748">
    <property type="entry name" value="1-PHOSPHATIDYLINOSITOL 3-PHOSPHATE 5-KINASE-RELATED"/>
    <property type="match status" value="1"/>
</dbReference>
<dbReference type="OrthoDB" id="158357at2759"/>
<evidence type="ECO:0000256" key="4">
    <source>
        <dbReference type="ARBA" id="ARBA00022777"/>
    </source>
</evidence>
<dbReference type="Gene3D" id="3.50.7.10">
    <property type="entry name" value="GroEL"/>
    <property type="match status" value="1"/>
</dbReference>
<dbReference type="GO" id="GO:0046854">
    <property type="term" value="P:phosphatidylinositol phosphate biosynthetic process"/>
    <property type="evidence" value="ECO:0007669"/>
    <property type="project" value="TreeGrafter"/>
</dbReference>
<dbReference type="Pfam" id="PF01504">
    <property type="entry name" value="PIP5K"/>
    <property type="match status" value="1"/>
</dbReference>
<dbReference type="CDD" id="cd00065">
    <property type="entry name" value="FYVE_like_SF"/>
    <property type="match status" value="1"/>
</dbReference>
<evidence type="ECO:0000313" key="9">
    <source>
        <dbReference type="Proteomes" id="UP000653305"/>
    </source>
</evidence>
<dbReference type="GO" id="GO:0005524">
    <property type="term" value="F:ATP binding"/>
    <property type="evidence" value="ECO:0007669"/>
    <property type="project" value="InterPro"/>
</dbReference>
<dbReference type="GO" id="GO:0010008">
    <property type="term" value="C:endosome membrane"/>
    <property type="evidence" value="ECO:0007669"/>
    <property type="project" value="TreeGrafter"/>
</dbReference>
<feature type="region of interest" description="Disordered" evidence="6">
    <location>
        <begin position="89"/>
        <end position="164"/>
    </location>
</feature>
<dbReference type="InterPro" id="IPR027483">
    <property type="entry name" value="PInositol-4-P-4/5-kinase_C_sf"/>
</dbReference>
<gene>
    <name evidence="8" type="ORF">PHJA_002600200</name>
</gene>
<dbReference type="GO" id="GO:0000285">
    <property type="term" value="F:1-phosphatidylinositol-3-phosphate 5-kinase activity"/>
    <property type="evidence" value="ECO:0007669"/>
    <property type="project" value="UniProtKB-EC"/>
</dbReference>
<dbReference type="InterPro" id="IPR027409">
    <property type="entry name" value="GroEL-like_apical_dom_sf"/>
</dbReference>
<dbReference type="InterPro" id="IPR002423">
    <property type="entry name" value="Cpn60/GroEL/TCP-1"/>
</dbReference>
<dbReference type="SUPFAM" id="SSF56104">
    <property type="entry name" value="SAICAR synthase-like"/>
    <property type="match status" value="1"/>
</dbReference>
<comment type="caution">
    <text evidence="8">The sequence shown here is derived from an EMBL/GenBank/DDBJ whole genome shotgun (WGS) entry which is preliminary data.</text>
</comment>
<keyword evidence="4 8" id="KW-0808">Transferase</keyword>
<evidence type="ECO:0000256" key="2">
    <source>
        <dbReference type="ARBA" id="ARBA00022723"/>
    </source>
</evidence>
<dbReference type="SUPFAM" id="SSF57903">
    <property type="entry name" value="FYVE/PHD zinc finger"/>
    <property type="match status" value="1"/>
</dbReference>
<accession>A0A830D1N6</accession>
<dbReference type="SMART" id="SM00330">
    <property type="entry name" value="PIPKc"/>
    <property type="match status" value="1"/>
</dbReference>